<organism evidence="2 3">
    <name type="scientific">Prunus yedoensis var. nudiflora</name>
    <dbReference type="NCBI Taxonomy" id="2094558"/>
    <lineage>
        <taxon>Eukaryota</taxon>
        <taxon>Viridiplantae</taxon>
        <taxon>Streptophyta</taxon>
        <taxon>Embryophyta</taxon>
        <taxon>Tracheophyta</taxon>
        <taxon>Spermatophyta</taxon>
        <taxon>Magnoliopsida</taxon>
        <taxon>eudicotyledons</taxon>
        <taxon>Gunneridae</taxon>
        <taxon>Pentapetalae</taxon>
        <taxon>rosids</taxon>
        <taxon>fabids</taxon>
        <taxon>Rosales</taxon>
        <taxon>Rosaceae</taxon>
        <taxon>Amygdaloideae</taxon>
        <taxon>Amygdaleae</taxon>
        <taxon>Prunus</taxon>
    </lineage>
</organism>
<protein>
    <submittedName>
        <fullName evidence="2">Uncharacterized protein</fullName>
    </submittedName>
</protein>
<feature type="compositionally biased region" description="Polar residues" evidence="1">
    <location>
        <begin position="1"/>
        <end position="18"/>
    </location>
</feature>
<reference evidence="2 3" key="1">
    <citation type="submission" date="2018-02" db="EMBL/GenBank/DDBJ databases">
        <title>Draft genome of wild Prunus yedoensis var. nudiflora.</title>
        <authorList>
            <person name="Baek S."/>
            <person name="Kim J.-H."/>
            <person name="Choi K."/>
            <person name="Kim G.-B."/>
            <person name="Cho A."/>
            <person name="Jang H."/>
            <person name="Shin C.-H."/>
            <person name="Yu H.-J."/>
            <person name="Mun J.-H."/>
        </authorList>
    </citation>
    <scope>NUCLEOTIDE SEQUENCE [LARGE SCALE GENOMIC DNA]</scope>
    <source>
        <strain evidence="3">cv. Jeju island</strain>
        <tissue evidence="2">Leaf</tissue>
    </source>
</reference>
<proteinExistence type="predicted"/>
<sequence>MSNRSDMFDSQETPSSGSAFRDDREDKDVVDQMYEEADQMGEDMPIGMCGTFEYRGTGGRVRGREEMKGAD</sequence>
<evidence type="ECO:0000256" key="1">
    <source>
        <dbReference type="SAM" id="MobiDB-lite"/>
    </source>
</evidence>
<name>A0A314XPH3_PRUYE</name>
<evidence type="ECO:0000313" key="3">
    <source>
        <dbReference type="Proteomes" id="UP000250321"/>
    </source>
</evidence>
<gene>
    <name evidence="2" type="ORF">Pyn_16103</name>
</gene>
<dbReference type="AlphaFoldDB" id="A0A314XPH3"/>
<dbReference type="Proteomes" id="UP000250321">
    <property type="component" value="Unassembled WGS sequence"/>
</dbReference>
<dbReference type="EMBL" id="PJQY01002380">
    <property type="protein sequence ID" value="PQP94148.1"/>
    <property type="molecule type" value="Genomic_DNA"/>
</dbReference>
<feature type="region of interest" description="Disordered" evidence="1">
    <location>
        <begin position="1"/>
        <end position="27"/>
    </location>
</feature>
<evidence type="ECO:0000313" key="2">
    <source>
        <dbReference type="EMBL" id="PQP94148.1"/>
    </source>
</evidence>
<accession>A0A314XPH3</accession>
<keyword evidence="3" id="KW-1185">Reference proteome</keyword>
<comment type="caution">
    <text evidence="2">The sequence shown here is derived from an EMBL/GenBank/DDBJ whole genome shotgun (WGS) entry which is preliminary data.</text>
</comment>